<dbReference type="AlphaFoldDB" id="D8UGB8"/>
<dbReference type="EMBL" id="GL378398">
    <property type="protein sequence ID" value="EFJ41232.1"/>
    <property type="molecule type" value="Genomic_DNA"/>
</dbReference>
<dbReference type="KEGG" id="vcn:VOLCADRAFT_98801"/>
<sequence length="176" mass="18849">MYDINRLVDKGRTCVWISWIQAILLVMSRHYVAQAGFIPGQGPGAFVPGSVPAYDGFLVRPLPGIASAQIKGLSSLGYDANTIAPVGKSGWLLANTVMASATSSNSSAAAHTTSASTMAVLQKMMDDFRGRGFQAEPNYMVRTLATPNDPLYSRISTAMRQISAEAAWDVFRGSNQ</sequence>
<proteinExistence type="predicted"/>
<evidence type="ECO:0000313" key="2">
    <source>
        <dbReference type="Proteomes" id="UP000001058"/>
    </source>
</evidence>
<reference evidence="1 2" key="1">
    <citation type="journal article" date="2010" name="Science">
        <title>Genomic analysis of organismal complexity in the multicellular green alga Volvox carteri.</title>
        <authorList>
            <person name="Prochnik S.E."/>
            <person name="Umen J."/>
            <person name="Nedelcu A.M."/>
            <person name="Hallmann A."/>
            <person name="Miller S.M."/>
            <person name="Nishii I."/>
            <person name="Ferris P."/>
            <person name="Kuo A."/>
            <person name="Mitros T."/>
            <person name="Fritz-Laylin L.K."/>
            <person name="Hellsten U."/>
            <person name="Chapman J."/>
            <person name="Simakov O."/>
            <person name="Rensing S.A."/>
            <person name="Terry A."/>
            <person name="Pangilinan J."/>
            <person name="Kapitonov V."/>
            <person name="Jurka J."/>
            <person name="Salamov A."/>
            <person name="Shapiro H."/>
            <person name="Schmutz J."/>
            <person name="Grimwood J."/>
            <person name="Lindquist E."/>
            <person name="Lucas S."/>
            <person name="Grigoriev I.V."/>
            <person name="Schmitt R."/>
            <person name="Kirk D."/>
            <person name="Rokhsar D.S."/>
        </authorList>
    </citation>
    <scope>NUCLEOTIDE SEQUENCE [LARGE SCALE GENOMIC DNA]</scope>
    <source>
        <strain evidence="2">f. Nagariensis / Eve</strain>
    </source>
</reference>
<dbReference type="RefSeq" id="XP_002957683.1">
    <property type="nucleotide sequence ID" value="XM_002957637.1"/>
</dbReference>
<dbReference type="InParanoid" id="D8UGB8"/>
<dbReference type="GeneID" id="9627134"/>
<dbReference type="OrthoDB" id="568440at2759"/>
<gene>
    <name evidence="1" type="ORF">VOLCADRAFT_98801</name>
</gene>
<dbReference type="Proteomes" id="UP000001058">
    <property type="component" value="Unassembled WGS sequence"/>
</dbReference>
<evidence type="ECO:0000313" key="1">
    <source>
        <dbReference type="EMBL" id="EFJ41232.1"/>
    </source>
</evidence>
<organism evidence="2">
    <name type="scientific">Volvox carteri f. nagariensis</name>
    <dbReference type="NCBI Taxonomy" id="3068"/>
    <lineage>
        <taxon>Eukaryota</taxon>
        <taxon>Viridiplantae</taxon>
        <taxon>Chlorophyta</taxon>
        <taxon>core chlorophytes</taxon>
        <taxon>Chlorophyceae</taxon>
        <taxon>CS clade</taxon>
        <taxon>Chlamydomonadales</taxon>
        <taxon>Volvocaceae</taxon>
        <taxon>Volvox</taxon>
    </lineage>
</organism>
<protein>
    <submittedName>
        <fullName evidence="1">Uncharacterized protein</fullName>
    </submittedName>
</protein>
<name>D8UGB8_VOLCA</name>
<accession>D8UGB8</accession>
<keyword evidence="2" id="KW-1185">Reference proteome</keyword>